<dbReference type="Proteomes" id="UP000181917">
    <property type="component" value="Unassembled WGS sequence"/>
</dbReference>
<dbReference type="PIRSF" id="PIRSF010361">
    <property type="entry name" value="UCP010361"/>
    <property type="match status" value="1"/>
</dbReference>
<dbReference type="EMBL" id="FNKH01000002">
    <property type="protein sequence ID" value="SDQ70350.1"/>
    <property type="molecule type" value="Genomic_DNA"/>
</dbReference>
<protein>
    <submittedName>
        <fullName evidence="9">Uncharacterized membrane protein</fullName>
    </submittedName>
</protein>
<feature type="transmembrane region" description="Helical" evidence="8">
    <location>
        <begin position="238"/>
        <end position="266"/>
    </location>
</feature>
<comment type="subcellular location">
    <subcellularLocation>
        <location evidence="1">Cell membrane</location>
        <topology evidence="1">Multi-pass membrane protein</topology>
    </subcellularLocation>
</comment>
<evidence type="ECO:0000313" key="10">
    <source>
        <dbReference type="Proteomes" id="UP000181917"/>
    </source>
</evidence>
<feature type="transmembrane region" description="Helical" evidence="8">
    <location>
        <begin position="439"/>
        <end position="458"/>
    </location>
</feature>
<keyword evidence="4 8" id="KW-0812">Transmembrane</keyword>
<evidence type="ECO:0000256" key="4">
    <source>
        <dbReference type="ARBA" id="ARBA00022692"/>
    </source>
</evidence>
<feature type="transmembrane region" description="Helical" evidence="8">
    <location>
        <begin position="139"/>
        <end position="157"/>
    </location>
</feature>
<dbReference type="Pfam" id="PF09594">
    <property type="entry name" value="GT87"/>
    <property type="match status" value="1"/>
</dbReference>
<evidence type="ECO:0000313" key="9">
    <source>
        <dbReference type="EMBL" id="SDQ70350.1"/>
    </source>
</evidence>
<sequence length="509" mass="56245">MPKVKRRLSIANVLLTKADQYCCAMPRFRPSRRRLPLRIVVPSRNDPLLRRFTELIGGPLGHRTAPGIVEPGFFTVERVLIVLTTLAALLSVLVKTPCRVAGWVLPDYFYMGCYSDWPVLFETRGLAEGMFPFLTPGGVFEYPVLMGLLAGFTALLVPGSGVSAERSLAYFDVNATLVAVVWIITVITTARMSHRRPWDAAMVALAPGIVVAGSINWDLWAAMLAALAMLSFARGRLVLAGVFIGLGTAMKIYPLLILGAVLLLAIRAGKYRPLAVTAAAAGGTWLAVNLPFMLADFAGWAYFLGFSRDREAGYSSIWYAYNTTVQGQGLPQLGPEFINRASLVLFLLACIAIALLVLSAPRRPRLASIVFLIVAALVLTNKVYSPQFVVWLVPLAALAYPRWRDFLIWQFVELLHWWAVWMYLGQFTSGGAPEHNIDGAYYVLAVLAHIAATAYIAYKVVRSILHPEHDPVRRLETDDPQGGPFDRSDDVLVLDSYAVHRWRSRIGSR</sequence>
<keyword evidence="6 8" id="KW-0472">Membrane</keyword>
<organism evidence="9 10">
    <name type="scientific">Crystallibacter crystallopoietes</name>
    <dbReference type="NCBI Taxonomy" id="37928"/>
    <lineage>
        <taxon>Bacteria</taxon>
        <taxon>Bacillati</taxon>
        <taxon>Actinomycetota</taxon>
        <taxon>Actinomycetes</taxon>
        <taxon>Micrococcales</taxon>
        <taxon>Micrococcaceae</taxon>
        <taxon>Crystallibacter</taxon>
    </lineage>
</organism>
<dbReference type="STRING" id="37928.SAMN04489742_2213"/>
<evidence type="ECO:0000256" key="2">
    <source>
        <dbReference type="ARBA" id="ARBA00022475"/>
    </source>
</evidence>
<proteinExistence type="inferred from homology"/>
<evidence type="ECO:0000256" key="3">
    <source>
        <dbReference type="ARBA" id="ARBA00022679"/>
    </source>
</evidence>
<keyword evidence="2" id="KW-1003">Cell membrane</keyword>
<dbReference type="InterPro" id="IPR016570">
    <property type="entry name" value="UCP010361"/>
</dbReference>
<feature type="transmembrane region" description="Helical" evidence="8">
    <location>
        <begin position="278"/>
        <end position="303"/>
    </location>
</feature>
<reference evidence="9 10" key="1">
    <citation type="submission" date="2016-10" db="EMBL/GenBank/DDBJ databases">
        <authorList>
            <person name="de Groot N.N."/>
        </authorList>
    </citation>
    <scope>NUCLEOTIDE SEQUENCE [LARGE SCALE GENOMIC DNA]</scope>
    <source>
        <strain evidence="9 10">DSM 20117</strain>
    </source>
</reference>
<evidence type="ECO:0000256" key="1">
    <source>
        <dbReference type="ARBA" id="ARBA00004651"/>
    </source>
</evidence>
<evidence type="ECO:0000256" key="8">
    <source>
        <dbReference type="SAM" id="Phobius"/>
    </source>
</evidence>
<dbReference type="GO" id="GO:0005886">
    <property type="term" value="C:plasma membrane"/>
    <property type="evidence" value="ECO:0007669"/>
    <property type="project" value="UniProtKB-SubCell"/>
</dbReference>
<feature type="transmembrane region" description="Helical" evidence="8">
    <location>
        <begin position="202"/>
        <end position="232"/>
    </location>
</feature>
<dbReference type="InterPro" id="IPR018584">
    <property type="entry name" value="GT87"/>
</dbReference>
<keyword evidence="10" id="KW-1185">Reference proteome</keyword>
<accession>A0A1H1D1Q2</accession>
<name>A0A1H1D1Q2_9MICC</name>
<dbReference type="AlphaFoldDB" id="A0A1H1D1Q2"/>
<keyword evidence="3" id="KW-0808">Transferase</keyword>
<feature type="transmembrane region" description="Helical" evidence="8">
    <location>
        <begin position="337"/>
        <end position="358"/>
    </location>
</feature>
<evidence type="ECO:0000256" key="5">
    <source>
        <dbReference type="ARBA" id="ARBA00022989"/>
    </source>
</evidence>
<feature type="transmembrane region" description="Helical" evidence="8">
    <location>
        <begin position="169"/>
        <end position="190"/>
    </location>
</feature>
<evidence type="ECO:0000256" key="7">
    <source>
        <dbReference type="ARBA" id="ARBA00024033"/>
    </source>
</evidence>
<evidence type="ECO:0000256" key="6">
    <source>
        <dbReference type="ARBA" id="ARBA00023136"/>
    </source>
</evidence>
<gene>
    <name evidence="9" type="ORF">SAMN04489742_2213</name>
</gene>
<dbReference type="GO" id="GO:0016758">
    <property type="term" value="F:hexosyltransferase activity"/>
    <property type="evidence" value="ECO:0007669"/>
    <property type="project" value="InterPro"/>
</dbReference>
<comment type="similarity">
    <text evidence="7">Belongs to the glycosyltransferase 87 family.</text>
</comment>
<keyword evidence="5 8" id="KW-1133">Transmembrane helix</keyword>
<feature type="transmembrane region" description="Helical" evidence="8">
    <location>
        <begin position="370"/>
        <end position="400"/>
    </location>
</feature>